<name>A0A841K0P9_9BACT</name>
<dbReference type="RefSeq" id="WP_050060406.1">
    <property type="nucleotide sequence ID" value="NZ_JACHEK010000010.1"/>
</dbReference>
<dbReference type="PANTHER" id="PTHR31061">
    <property type="entry name" value="LD22376P"/>
    <property type="match status" value="1"/>
</dbReference>
<feature type="transmembrane region" description="Helical" evidence="1">
    <location>
        <begin position="29"/>
        <end position="47"/>
    </location>
</feature>
<dbReference type="InterPro" id="IPR012429">
    <property type="entry name" value="HGSNAT_cat"/>
</dbReference>
<accession>A0A841K0P9</accession>
<keyword evidence="1" id="KW-1133">Transmembrane helix</keyword>
<feature type="transmembrane region" description="Helical" evidence="1">
    <location>
        <begin position="163"/>
        <end position="184"/>
    </location>
</feature>
<dbReference type="AlphaFoldDB" id="A0A841K0P9"/>
<feature type="transmembrane region" description="Helical" evidence="1">
    <location>
        <begin position="262"/>
        <end position="279"/>
    </location>
</feature>
<reference evidence="3 4" key="1">
    <citation type="submission" date="2020-08" db="EMBL/GenBank/DDBJ databases">
        <title>Genomic Encyclopedia of Type Strains, Phase IV (KMG-IV): sequencing the most valuable type-strain genomes for metagenomic binning, comparative biology and taxonomic classification.</title>
        <authorList>
            <person name="Goeker M."/>
        </authorList>
    </citation>
    <scope>NUCLEOTIDE SEQUENCE [LARGE SCALE GENOMIC DNA]</scope>
    <source>
        <strain evidence="3 4">DSM 103733</strain>
    </source>
</reference>
<gene>
    <name evidence="3" type="ORF">HNQ77_004534</name>
</gene>
<dbReference type="Pfam" id="PF07786">
    <property type="entry name" value="HGSNAT_cat"/>
    <property type="match status" value="1"/>
</dbReference>
<sequence length="407" mass="45059">MASITAPEHLIHSASTPTIKPMRLLSLDVFRGLTIAAMILVTDPGTYSAVYWPLRHAEWNGWTPTDMIAPSFLFIIGVALTFSFANRMARGETRGRLARHLLQRTALLISIGLFLNAFPSFDLHTLRFPGILQRIAVNCALGGLLYLALLPRAGEKDRRPRRVWMIVVVIAVLIAGYWLTLRYFPVPGFGPNRLDTLGNLGAYIDRAVFTMRHMWAYGTTPGYGVTYDPDGLLLTLPSTANLLVGLLAGELLRTKLSGLRKVLILAAAGVVLFVAGRALDPLMPINKKIYTSTYILLSAGFSLMAFAASYWVLDVRRWRLWTRPLTVPGVIFGTNAILAFAISTVITSLADVIHVQPGESLHHWLHETLFLPWLGPVDASLAYALMIVGVNLAIVGVFYRRQIFLRL</sequence>
<keyword evidence="1" id="KW-0812">Transmembrane</keyword>
<dbReference type="OrthoDB" id="9788724at2"/>
<protein>
    <submittedName>
        <fullName evidence="3">Putative acyltransferase</fullName>
    </submittedName>
</protein>
<feature type="transmembrane region" description="Helical" evidence="1">
    <location>
        <begin position="101"/>
        <end position="119"/>
    </location>
</feature>
<evidence type="ECO:0000259" key="2">
    <source>
        <dbReference type="Pfam" id="PF07786"/>
    </source>
</evidence>
<feature type="domain" description="Heparan-alpha-glucosaminide N-acetyltransferase catalytic" evidence="2">
    <location>
        <begin position="23"/>
        <end position="183"/>
    </location>
</feature>
<feature type="transmembrane region" description="Helical" evidence="1">
    <location>
        <begin position="131"/>
        <end position="151"/>
    </location>
</feature>
<evidence type="ECO:0000313" key="4">
    <source>
        <dbReference type="Proteomes" id="UP000538666"/>
    </source>
</evidence>
<dbReference type="EMBL" id="JACHEK010000010">
    <property type="protein sequence ID" value="MBB6146555.1"/>
    <property type="molecule type" value="Genomic_DNA"/>
</dbReference>
<proteinExistence type="predicted"/>
<feature type="transmembrane region" description="Helical" evidence="1">
    <location>
        <begin position="325"/>
        <end position="350"/>
    </location>
</feature>
<feature type="transmembrane region" description="Helical" evidence="1">
    <location>
        <begin position="231"/>
        <end position="250"/>
    </location>
</feature>
<dbReference type="GO" id="GO:0016746">
    <property type="term" value="F:acyltransferase activity"/>
    <property type="evidence" value="ECO:0007669"/>
    <property type="project" value="UniProtKB-KW"/>
</dbReference>
<keyword evidence="3" id="KW-0808">Transferase</keyword>
<feature type="transmembrane region" description="Helical" evidence="1">
    <location>
        <begin position="380"/>
        <end position="399"/>
    </location>
</feature>
<evidence type="ECO:0000313" key="3">
    <source>
        <dbReference type="EMBL" id="MBB6146555.1"/>
    </source>
</evidence>
<keyword evidence="4" id="KW-1185">Reference proteome</keyword>
<dbReference type="PANTHER" id="PTHR31061:SF24">
    <property type="entry name" value="LD22376P"/>
    <property type="match status" value="1"/>
</dbReference>
<keyword evidence="1" id="KW-0472">Membrane</keyword>
<evidence type="ECO:0000256" key="1">
    <source>
        <dbReference type="SAM" id="Phobius"/>
    </source>
</evidence>
<dbReference type="Proteomes" id="UP000538666">
    <property type="component" value="Unassembled WGS sequence"/>
</dbReference>
<feature type="transmembrane region" description="Helical" evidence="1">
    <location>
        <begin position="291"/>
        <end position="313"/>
    </location>
</feature>
<comment type="caution">
    <text evidence="3">The sequence shown here is derived from an EMBL/GenBank/DDBJ whole genome shotgun (WGS) entry which is preliminary data.</text>
</comment>
<keyword evidence="3" id="KW-0012">Acyltransferase</keyword>
<feature type="transmembrane region" description="Helical" evidence="1">
    <location>
        <begin position="67"/>
        <end position="89"/>
    </location>
</feature>
<organism evidence="3 4">
    <name type="scientific">Silvibacterium bohemicum</name>
    <dbReference type="NCBI Taxonomy" id="1577686"/>
    <lineage>
        <taxon>Bacteria</taxon>
        <taxon>Pseudomonadati</taxon>
        <taxon>Acidobacteriota</taxon>
        <taxon>Terriglobia</taxon>
        <taxon>Terriglobales</taxon>
        <taxon>Acidobacteriaceae</taxon>
        <taxon>Silvibacterium</taxon>
    </lineage>
</organism>